<dbReference type="SMART" id="SM00354">
    <property type="entry name" value="HTH_LACI"/>
    <property type="match status" value="1"/>
</dbReference>
<comment type="caution">
    <text evidence="5">The sequence shown here is derived from an EMBL/GenBank/DDBJ whole genome shotgun (WGS) entry which is preliminary data.</text>
</comment>
<dbReference type="CDD" id="cd01392">
    <property type="entry name" value="HTH_LacI"/>
    <property type="match status" value="1"/>
</dbReference>
<accession>A0A198A043</accession>
<dbReference type="SUPFAM" id="SSF47413">
    <property type="entry name" value="lambda repressor-like DNA-binding domains"/>
    <property type="match status" value="1"/>
</dbReference>
<dbReference type="Proteomes" id="UP000078454">
    <property type="component" value="Unassembled WGS sequence"/>
</dbReference>
<dbReference type="InterPro" id="IPR001761">
    <property type="entry name" value="Peripla_BP/Lac1_sug-bd_dom"/>
</dbReference>
<dbReference type="SUPFAM" id="SSF53822">
    <property type="entry name" value="Periplasmic binding protein-like I"/>
    <property type="match status" value="1"/>
</dbReference>
<keyword evidence="2" id="KW-0238">DNA-binding</keyword>
<dbReference type="Gene3D" id="1.10.260.40">
    <property type="entry name" value="lambda repressor-like DNA-binding domains"/>
    <property type="match status" value="1"/>
</dbReference>
<protein>
    <recommendedName>
        <fullName evidence="4">HTH lacI-type domain-containing protein</fullName>
    </recommendedName>
</protein>
<keyword evidence="3" id="KW-0804">Transcription</keyword>
<organism evidence="5 6">
    <name type="scientific">Paenibacillus oryzisoli</name>
    <dbReference type="NCBI Taxonomy" id="1850517"/>
    <lineage>
        <taxon>Bacteria</taxon>
        <taxon>Bacillati</taxon>
        <taxon>Bacillota</taxon>
        <taxon>Bacilli</taxon>
        <taxon>Bacillales</taxon>
        <taxon>Paenibacillaceae</taxon>
        <taxon>Paenibacillus</taxon>
    </lineage>
</organism>
<dbReference type="InterPro" id="IPR010982">
    <property type="entry name" value="Lambda_DNA-bd_dom_sf"/>
</dbReference>
<keyword evidence="6" id="KW-1185">Reference proteome</keyword>
<feature type="domain" description="HTH lacI-type" evidence="4">
    <location>
        <begin position="2"/>
        <end position="56"/>
    </location>
</feature>
<dbReference type="STRING" id="1850517.A8708_13435"/>
<dbReference type="Pfam" id="PF00532">
    <property type="entry name" value="Peripla_BP_1"/>
    <property type="match status" value="1"/>
</dbReference>
<dbReference type="PROSITE" id="PS00356">
    <property type="entry name" value="HTH_LACI_1"/>
    <property type="match status" value="1"/>
</dbReference>
<dbReference type="PROSITE" id="PS50932">
    <property type="entry name" value="HTH_LACI_2"/>
    <property type="match status" value="1"/>
</dbReference>
<sequence>MATIKDIAERAKVSVATVSYVLNDTRYVSAEKRKRVLDAIKELKYVPNAVARGLRIRESKTICLVLSDITNPFYPDLARACEEIARSKGFILNMTNTNDQPGALEEAARQLREGRADGMIVTTALEFDREVLQSLASQGYPIVMAHRKLDELPIDSIVSDNEGGGYLATMHLIGLGHKRIAFVTGVNGSSVNISRMVGYRRAMAEANLGVLQEWIVSGEAKYKPSYDAAGALLRLPEKVRPTAIINLSDLGALSALDAVLDANLRVPEDVAVMGFDDLFFASTRNVQLSTIRIPRYELGKQAVERLFERMNKSSGLGKMDTVLPVELVVRKTCGAYLKSSN</sequence>
<dbReference type="Pfam" id="PF00356">
    <property type="entry name" value="LacI"/>
    <property type="match status" value="1"/>
</dbReference>
<evidence type="ECO:0000256" key="3">
    <source>
        <dbReference type="ARBA" id="ARBA00023163"/>
    </source>
</evidence>
<dbReference type="PANTHER" id="PTHR30146:SF109">
    <property type="entry name" value="HTH-TYPE TRANSCRIPTIONAL REGULATOR GALS"/>
    <property type="match status" value="1"/>
</dbReference>
<dbReference type="RefSeq" id="WP_068669963.1">
    <property type="nucleotide sequence ID" value="NZ_LYPB01000090.1"/>
</dbReference>
<evidence type="ECO:0000256" key="2">
    <source>
        <dbReference type="ARBA" id="ARBA00023125"/>
    </source>
</evidence>
<evidence type="ECO:0000259" key="4">
    <source>
        <dbReference type="PROSITE" id="PS50932"/>
    </source>
</evidence>
<evidence type="ECO:0000256" key="1">
    <source>
        <dbReference type="ARBA" id="ARBA00023015"/>
    </source>
</evidence>
<dbReference type="EMBL" id="LYPB01000090">
    <property type="protein sequence ID" value="OAS14391.1"/>
    <property type="molecule type" value="Genomic_DNA"/>
</dbReference>
<dbReference type="CDD" id="cd06267">
    <property type="entry name" value="PBP1_LacI_sugar_binding-like"/>
    <property type="match status" value="1"/>
</dbReference>
<dbReference type="GO" id="GO:0003700">
    <property type="term" value="F:DNA-binding transcription factor activity"/>
    <property type="evidence" value="ECO:0007669"/>
    <property type="project" value="TreeGrafter"/>
</dbReference>
<dbReference type="AlphaFoldDB" id="A0A198A043"/>
<dbReference type="GO" id="GO:0000976">
    <property type="term" value="F:transcription cis-regulatory region binding"/>
    <property type="evidence" value="ECO:0007669"/>
    <property type="project" value="TreeGrafter"/>
</dbReference>
<dbReference type="Gene3D" id="3.40.50.2300">
    <property type="match status" value="2"/>
</dbReference>
<dbReference type="PANTHER" id="PTHR30146">
    <property type="entry name" value="LACI-RELATED TRANSCRIPTIONAL REPRESSOR"/>
    <property type="match status" value="1"/>
</dbReference>
<evidence type="ECO:0000313" key="6">
    <source>
        <dbReference type="Proteomes" id="UP000078454"/>
    </source>
</evidence>
<dbReference type="InterPro" id="IPR028082">
    <property type="entry name" value="Peripla_BP_I"/>
</dbReference>
<name>A0A198A043_9BACL</name>
<evidence type="ECO:0000313" key="5">
    <source>
        <dbReference type="EMBL" id="OAS14391.1"/>
    </source>
</evidence>
<gene>
    <name evidence="5" type="ORF">A8708_13435</name>
</gene>
<dbReference type="OrthoDB" id="9796186at2"/>
<dbReference type="InterPro" id="IPR000843">
    <property type="entry name" value="HTH_LacI"/>
</dbReference>
<reference evidence="5 6" key="1">
    <citation type="submission" date="2016-05" db="EMBL/GenBank/DDBJ databases">
        <title>Paenibacillus sp. 1ZS3-15 nov., isolated from the rhizosphere soil.</title>
        <authorList>
            <person name="Zhang X.X."/>
            <person name="Zhang J."/>
        </authorList>
    </citation>
    <scope>NUCLEOTIDE SEQUENCE [LARGE SCALE GENOMIC DNA]</scope>
    <source>
        <strain evidence="5 6">1ZS3-15</strain>
    </source>
</reference>
<proteinExistence type="predicted"/>
<keyword evidence="1" id="KW-0805">Transcription regulation</keyword>